<sequence>MRLSPDTAIAGRCSLAEPTVASSRKSSLDRDTSELPTPPYHRSAFARSIIPTHFPMTEAQRKRFAAALQRVAGDEDMLVMLASIAAEDGPPMLKQVHTHVESLELGEAARVGHALKGLLSTFESGPPVDELQPMIDAARKDDGNATQIAHASVSPKLEHLLGEIEELAESGK</sequence>
<dbReference type="PATRIC" id="fig|243090.15.peg.2095"/>
<evidence type="ECO:0000313" key="2">
    <source>
        <dbReference type="EMBL" id="CAD73818.1"/>
    </source>
</evidence>
<evidence type="ECO:0000313" key="3">
    <source>
        <dbReference type="Proteomes" id="UP000001025"/>
    </source>
</evidence>
<keyword evidence="3" id="KW-1185">Reference proteome</keyword>
<reference evidence="2 3" key="1">
    <citation type="journal article" date="2003" name="Proc. Natl. Acad. Sci. U.S.A.">
        <title>Complete genome sequence of the marine planctomycete Pirellula sp. strain 1.</title>
        <authorList>
            <person name="Gloeckner F.O."/>
            <person name="Kube M."/>
            <person name="Bauer M."/>
            <person name="Teeling H."/>
            <person name="Lombardot T."/>
            <person name="Ludwig W."/>
            <person name="Gade D."/>
            <person name="Beck A."/>
            <person name="Borzym K."/>
            <person name="Heitmann K."/>
            <person name="Rabus R."/>
            <person name="Schlesner H."/>
            <person name="Amann R."/>
            <person name="Reinhardt R."/>
        </authorList>
    </citation>
    <scope>NUCLEOTIDE SEQUENCE [LARGE SCALE GENOMIC DNA]</scope>
    <source>
        <strain evidence="3">DSM 10527 / NCIMB 13988 / SH1</strain>
    </source>
</reference>
<evidence type="ECO:0008006" key="4">
    <source>
        <dbReference type="Google" id="ProtNLM"/>
    </source>
</evidence>
<dbReference type="Gene3D" id="1.20.120.160">
    <property type="entry name" value="HPT domain"/>
    <property type="match status" value="1"/>
</dbReference>
<dbReference type="SUPFAM" id="SSF47226">
    <property type="entry name" value="Histidine-containing phosphotransfer domain, HPT domain"/>
    <property type="match status" value="1"/>
</dbReference>
<dbReference type="KEGG" id="rba:RB4489"/>
<dbReference type="GO" id="GO:0000160">
    <property type="term" value="P:phosphorelay signal transduction system"/>
    <property type="evidence" value="ECO:0007669"/>
    <property type="project" value="InterPro"/>
</dbReference>
<dbReference type="InterPro" id="IPR036641">
    <property type="entry name" value="HPT_dom_sf"/>
</dbReference>
<dbReference type="AlphaFoldDB" id="Q7USH8"/>
<dbReference type="EnsemblBacteria" id="CAD73818">
    <property type="protein sequence ID" value="CAD73818"/>
    <property type="gene ID" value="RB4489"/>
</dbReference>
<organism evidence="2 3">
    <name type="scientific">Rhodopirellula baltica (strain DSM 10527 / NCIMB 13988 / SH1)</name>
    <dbReference type="NCBI Taxonomy" id="243090"/>
    <lineage>
        <taxon>Bacteria</taxon>
        <taxon>Pseudomonadati</taxon>
        <taxon>Planctomycetota</taxon>
        <taxon>Planctomycetia</taxon>
        <taxon>Pirellulales</taxon>
        <taxon>Pirellulaceae</taxon>
        <taxon>Rhodopirellula</taxon>
    </lineage>
</organism>
<protein>
    <recommendedName>
        <fullName evidence="4">HPt domain-containing protein</fullName>
    </recommendedName>
</protein>
<evidence type="ECO:0000256" key="1">
    <source>
        <dbReference type="SAM" id="MobiDB-lite"/>
    </source>
</evidence>
<gene>
    <name evidence="2" type="ordered locus">RB4489</name>
</gene>
<dbReference type="OrthoDB" id="280534at2"/>
<dbReference type="STRING" id="243090.RB4489"/>
<dbReference type="Proteomes" id="UP000001025">
    <property type="component" value="Chromosome"/>
</dbReference>
<dbReference type="EMBL" id="BX294140">
    <property type="protein sequence ID" value="CAD73818.1"/>
    <property type="molecule type" value="Genomic_DNA"/>
</dbReference>
<feature type="region of interest" description="Disordered" evidence="1">
    <location>
        <begin position="14"/>
        <end position="40"/>
    </location>
</feature>
<dbReference type="HOGENOM" id="CLU_1554049_0_0_0"/>
<dbReference type="InParanoid" id="Q7USH8"/>
<proteinExistence type="predicted"/>
<name>Q7USH8_RHOBA</name>
<accession>Q7USH8</accession>